<dbReference type="RefSeq" id="WP_146168894.1">
    <property type="nucleotide sequence ID" value="NZ_QAOG01000007.1"/>
</dbReference>
<proteinExistence type="predicted"/>
<dbReference type="InterPro" id="IPR036390">
    <property type="entry name" value="WH_DNA-bd_sf"/>
</dbReference>
<reference evidence="2 3" key="1">
    <citation type="submission" date="2018-04" db="EMBL/GenBank/DDBJ databases">
        <title>Genomic Encyclopedia of Type Strains, Phase III (KMG-III): the genomes of soil and plant-associated and newly described type strains.</title>
        <authorList>
            <person name="Whitman W."/>
        </authorList>
    </citation>
    <scope>NUCLEOTIDE SEQUENCE [LARGE SCALE GENOMIC DNA]</scope>
    <source>
        <strain evidence="2 3">MA101b</strain>
    </source>
</reference>
<sequence>MGAASEGDDLIDVVVRLPRKAIEDTLLYMPPDARDLSERRLAEARAVLVGRRRRATHFNGVRFYDPSWDMILELYVATCERRRIAVSQLCKLSGGSTTTALRHIEHLEALGYIVRQTDPDDGRRLIVGTLTPLLAASEQWLDLQIAESQIQDRRSG</sequence>
<evidence type="ECO:0000259" key="1">
    <source>
        <dbReference type="Pfam" id="PF12802"/>
    </source>
</evidence>
<dbReference type="Gene3D" id="1.10.10.10">
    <property type="entry name" value="Winged helix-like DNA-binding domain superfamily/Winged helix DNA-binding domain"/>
    <property type="match status" value="1"/>
</dbReference>
<keyword evidence="3" id="KW-1185">Reference proteome</keyword>
<dbReference type="Pfam" id="PF12802">
    <property type="entry name" value="MarR_2"/>
    <property type="match status" value="1"/>
</dbReference>
<feature type="domain" description="HTH marR-type" evidence="1">
    <location>
        <begin position="84"/>
        <end position="124"/>
    </location>
</feature>
<protein>
    <recommendedName>
        <fullName evidence="1">HTH marR-type domain-containing protein</fullName>
    </recommendedName>
</protein>
<dbReference type="EMBL" id="QAOG01000007">
    <property type="protein sequence ID" value="PTQ58687.1"/>
    <property type="molecule type" value="Genomic_DNA"/>
</dbReference>
<evidence type="ECO:0000313" key="3">
    <source>
        <dbReference type="Proteomes" id="UP000244189"/>
    </source>
</evidence>
<accession>A0A2T5GHA0</accession>
<organism evidence="2 3">
    <name type="scientific">Sphingomonas aurantiaca</name>
    <dbReference type="NCBI Taxonomy" id="185949"/>
    <lineage>
        <taxon>Bacteria</taxon>
        <taxon>Pseudomonadati</taxon>
        <taxon>Pseudomonadota</taxon>
        <taxon>Alphaproteobacteria</taxon>
        <taxon>Sphingomonadales</taxon>
        <taxon>Sphingomonadaceae</taxon>
        <taxon>Sphingomonas</taxon>
    </lineage>
</organism>
<name>A0A2T5GHA0_9SPHN</name>
<dbReference type="SUPFAM" id="SSF46785">
    <property type="entry name" value="Winged helix' DNA-binding domain"/>
    <property type="match status" value="1"/>
</dbReference>
<dbReference type="InterPro" id="IPR036388">
    <property type="entry name" value="WH-like_DNA-bd_sf"/>
</dbReference>
<dbReference type="Proteomes" id="UP000244189">
    <property type="component" value="Unassembled WGS sequence"/>
</dbReference>
<comment type="caution">
    <text evidence="2">The sequence shown here is derived from an EMBL/GenBank/DDBJ whole genome shotgun (WGS) entry which is preliminary data.</text>
</comment>
<evidence type="ECO:0000313" key="2">
    <source>
        <dbReference type="EMBL" id="PTQ58687.1"/>
    </source>
</evidence>
<gene>
    <name evidence="2" type="ORF">C8J26_3556</name>
</gene>
<dbReference type="AlphaFoldDB" id="A0A2T5GHA0"/>
<dbReference type="InterPro" id="IPR000835">
    <property type="entry name" value="HTH_MarR-typ"/>
</dbReference>